<dbReference type="InterPro" id="IPR001227">
    <property type="entry name" value="Ac_transferase_dom_sf"/>
</dbReference>
<reference evidence="6 7" key="1">
    <citation type="submission" date="2016-09" db="EMBL/GenBank/DDBJ databases">
        <title>Photobacterium proteolyticum sp. nov. a protease producing bacterium isolated from ocean sediments of Laizhou Bay.</title>
        <authorList>
            <person name="Li Y."/>
        </authorList>
    </citation>
    <scope>NUCLEOTIDE SEQUENCE [LARGE SCALE GENOMIC DNA]</scope>
    <source>
        <strain evidence="6 7">13-12</strain>
    </source>
</reference>
<dbReference type="EMBL" id="MJIL01000048">
    <property type="protein sequence ID" value="OLQ79997.1"/>
    <property type="molecule type" value="Genomic_DNA"/>
</dbReference>
<dbReference type="Pfam" id="PF00698">
    <property type="entry name" value="Acyl_transf_1"/>
    <property type="match status" value="1"/>
</dbReference>
<evidence type="ECO:0000256" key="4">
    <source>
        <dbReference type="ARBA" id="ARBA00048462"/>
    </source>
</evidence>
<sequence length="420" mass="45887">MRKVALLFPGQGSQYIGMGQELFKLNPVVNNTFVEASEVLDRDIAKLCFESSPEVLTQTENAQVAILTMNVALYRQFESEYGIMPSAVAGHSLGEYAALVASRVLSFSDALKLVEQRARLMAEAAANSQGAMLAVIGADEALVKQYCEQASGGSTVVAPANFNAGDQIIVSGSVDGIEAIQQYFDDLNIKNQRLRVSGAFHSPLMQAAADHFEQEIAKYTFAEPVCPVISNVTGQAYKGSSEIKQLLVDQLVSPVCWRQTMDYIQQECISLALELGPGSVLKKLAKHYYAVEALSYDLKADREHLSALVMNRSERAQFNQEQNINVFNKCMAVAVSTRNTNDDIEAYERGAVQPYNALKALNEAGDVTADTAQQALSLLKTILDTKGVSHHEQLQRFNQVADEVQLNTLITDFSVSELVG</sequence>
<dbReference type="NCBIfam" id="TIGR00128">
    <property type="entry name" value="fabD"/>
    <property type="match status" value="1"/>
</dbReference>
<keyword evidence="7" id="KW-1185">Reference proteome</keyword>
<dbReference type="Gene3D" id="3.30.70.250">
    <property type="entry name" value="Malonyl-CoA ACP transacylase, ACP-binding"/>
    <property type="match status" value="1"/>
</dbReference>
<dbReference type="PANTHER" id="PTHR42681:SF1">
    <property type="entry name" value="MALONYL-COA-ACYL CARRIER PROTEIN TRANSACYLASE, MITOCHONDRIAL"/>
    <property type="match status" value="1"/>
</dbReference>
<comment type="caution">
    <text evidence="6">The sequence shown here is derived from an EMBL/GenBank/DDBJ whole genome shotgun (WGS) entry which is preliminary data.</text>
</comment>
<accession>A0A1Q9GXL7</accession>
<organism evidence="6 7">
    <name type="scientific">Photobacterium proteolyticum</name>
    <dbReference type="NCBI Taxonomy" id="1903952"/>
    <lineage>
        <taxon>Bacteria</taxon>
        <taxon>Pseudomonadati</taxon>
        <taxon>Pseudomonadota</taxon>
        <taxon>Gammaproteobacteria</taxon>
        <taxon>Vibrionales</taxon>
        <taxon>Vibrionaceae</taxon>
        <taxon>Photobacterium</taxon>
    </lineage>
</organism>
<dbReference type="SUPFAM" id="SSF52151">
    <property type="entry name" value="FabD/lysophospholipase-like"/>
    <property type="match status" value="1"/>
</dbReference>
<feature type="domain" description="Malonyl-CoA:ACP transacylase (MAT)" evidence="5">
    <location>
        <begin position="7"/>
        <end position="312"/>
    </location>
</feature>
<dbReference type="InterPro" id="IPR004410">
    <property type="entry name" value="Malonyl_CoA-ACP_transAc_FabD"/>
</dbReference>
<protein>
    <recommendedName>
        <fullName evidence="1">[acyl-carrier-protein] S-malonyltransferase</fullName>
        <ecNumber evidence="1">2.3.1.39</ecNumber>
    </recommendedName>
</protein>
<evidence type="ECO:0000256" key="2">
    <source>
        <dbReference type="ARBA" id="ARBA00022679"/>
    </source>
</evidence>
<dbReference type="SUPFAM" id="SSF55048">
    <property type="entry name" value="Probable ACP-binding domain of malonyl-CoA ACP transacylase"/>
    <property type="match status" value="1"/>
</dbReference>
<evidence type="ECO:0000313" key="7">
    <source>
        <dbReference type="Proteomes" id="UP000186905"/>
    </source>
</evidence>
<dbReference type="SMART" id="SM00827">
    <property type="entry name" value="PKS_AT"/>
    <property type="match status" value="1"/>
</dbReference>
<dbReference type="PANTHER" id="PTHR42681">
    <property type="entry name" value="MALONYL-COA-ACYL CARRIER PROTEIN TRANSACYLASE, MITOCHONDRIAL"/>
    <property type="match status" value="1"/>
</dbReference>
<dbReference type="InterPro" id="IPR016036">
    <property type="entry name" value="Malonyl_transacylase_ACP-bd"/>
</dbReference>
<dbReference type="Proteomes" id="UP000186905">
    <property type="component" value="Unassembled WGS sequence"/>
</dbReference>
<dbReference type="GO" id="GO:0006633">
    <property type="term" value="P:fatty acid biosynthetic process"/>
    <property type="evidence" value="ECO:0007669"/>
    <property type="project" value="TreeGrafter"/>
</dbReference>
<dbReference type="OrthoDB" id="9808564at2"/>
<evidence type="ECO:0000256" key="3">
    <source>
        <dbReference type="ARBA" id="ARBA00023315"/>
    </source>
</evidence>
<dbReference type="GO" id="GO:0004314">
    <property type="term" value="F:[acyl-carrier-protein] S-malonyltransferase activity"/>
    <property type="evidence" value="ECO:0007669"/>
    <property type="project" value="UniProtKB-EC"/>
</dbReference>
<name>A0A1Q9GXL7_9GAMM</name>
<dbReference type="InterPro" id="IPR050858">
    <property type="entry name" value="Mal-CoA-ACP_Trans/PKS_FabD"/>
</dbReference>
<dbReference type="AlphaFoldDB" id="A0A1Q9GXL7"/>
<dbReference type="EC" id="2.3.1.39" evidence="1"/>
<keyword evidence="3" id="KW-0012">Acyltransferase</keyword>
<dbReference type="RefSeq" id="WP_075762614.1">
    <property type="nucleotide sequence ID" value="NZ_MJIL01000048.1"/>
</dbReference>
<gene>
    <name evidence="6" type="ORF">BIT28_01730</name>
</gene>
<evidence type="ECO:0000259" key="5">
    <source>
        <dbReference type="SMART" id="SM00827"/>
    </source>
</evidence>
<evidence type="ECO:0000313" key="6">
    <source>
        <dbReference type="EMBL" id="OLQ79997.1"/>
    </source>
</evidence>
<dbReference type="Gene3D" id="3.40.366.10">
    <property type="entry name" value="Malonyl-Coenzyme A Acyl Carrier Protein, domain 2"/>
    <property type="match status" value="1"/>
</dbReference>
<proteinExistence type="predicted"/>
<dbReference type="InterPro" id="IPR016035">
    <property type="entry name" value="Acyl_Trfase/lysoPLipase"/>
</dbReference>
<dbReference type="STRING" id="1903952.BIT28_01730"/>
<comment type="catalytic activity">
    <reaction evidence="4">
        <text>holo-[ACP] + malonyl-CoA = malonyl-[ACP] + CoA</text>
        <dbReference type="Rhea" id="RHEA:41792"/>
        <dbReference type="Rhea" id="RHEA-COMP:9623"/>
        <dbReference type="Rhea" id="RHEA-COMP:9685"/>
        <dbReference type="ChEBI" id="CHEBI:57287"/>
        <dbReference type="ChEBI" id="CHEBI:57384"/>
        <dbReference type="ChEBI" id="CHEBI:64479"/>
        <dbReference type="ChEBI" id="CHEBI:78449"/>
        <dbReference type="EC" id="2.3.1.39"/>
    </reaction>
</comment>
<dbReference type="InterPro" id="IPR014043">
    <property type="entry name" value="Acyl_transferase_dom"/>
</dbReference>
<keyword evidence="2 6" id="KW-0808">Transferase</keyword>
<evidence type="ECO:0000256" key="1">
    <source>
        <dbReference type="ARBA" id="ARBA00013258"/>
    </source>
</evidence>